<evidence type="ECO:0000256" key="3">
    <source>
        <dbReference type="ARBA" id="ARBA00023163"/>
    </source>
</evidence>
<organism evidence="7 8">
    <name type="scientific">Nocardioides panzhihuensis</name>
    <dbReference type="NCBI Taxonomy" id="860243"/>
    <lineage>
        <taxon>Bacteria</taxon>
        <taxon>Bacillati</taxon>
        <taxon>Actinomycetota</taxon>
        <taxon>Actinomycetes</taxon>
        <taxon>Propionibacteriales</taxon>
        <taxon>Nocardioidaceae</taxon>
        <taxon>Nocardioides</taxon>
    </lineage>
</organism>
<proteinExistence type="predicted"/>
<dbReference type="PRINTS" id="PR00455">
    <property type="entry name" value="HTHTETR"/>
</dbReference>
<dbReference type="PROSITE" id="PS50977">
    <property type="entry name" value="HTH_TETR_2"/>
    <property type="match status" value="1"/>
</dbReference>
<keyword evidence="3" id="KW-0804">Transcription</keyword>
<evidence type="ECO:0000256" key="1">
    <source>
        <dbReference type="ARBA" id="ARBA00023015"/>
    </source>
</evidence>
<evidence type="ECO:0000256" key="4">
    <source>
        <dbReference type="PROSITE-ProRule" id="PRU00335"/>
    </source>
</evidence>
<dbReference type="AlphaFoldDB" id="A0A7Z0IT20"/>
<evidence type="ECO:0000313" key="8">
    <source>
        <dbReference type="Proteomes" id="UP000564496"/>
    </source>
</evidence>
<reference evidence="7 8" key="1">
    <citation type="submission" date="2020-07" db="EMBL/GenBank/DDBJ databases">
        <title>Sequencing the genomes of 1000 actinobacteria strains.</title>
        <authorList>
            <person name="Klenk H.-P."/>
        </authorList>
    </citation>
    <scope>NUCLEOTIDE SEQUENCE [LARGE SCALE GENOMIC DNA]</scope>
    <source>
        <strain evidence="7 8">DSM 26487</strain>
    </source>
</reference>
<keyword evidence="2 4" id="KW-0238">DNA-binding</keyword>
<name>A0A7Z0IT20_9ACTN</name>
<dbReference type="Pfam" id="PF17754">
    <property type="entry name" value="TetR_C_14"/>
    <property type="match status" value="1"/>
</dbReference>
<dbReference type="InterPro" id="IPR050109">
    <property type="entry name" value="HTH-type_TetR-like_transc_reg"/>
</dbReference>
<sequence length="216" mass="23247">MSTASDPAAPAGQSGPRLGRPRISDRRRRTTQLEIAHEAVRLFMAKGVASTSAEEIANAAGMSTRTLWRYFSSKEQCVQPLLTAGIDGLVGRLRECLSDGSPSDLLREGALVAFATAGELDSLRGLVRLTRTEPGLRAVWLQGHDEAVREITHMLADRSGQSPDSLPVLVQGMVLNAALTAAVEHWAWADQEELSIDQAIRDALHLAACALPDLEC</sequence>
<dbReference type="Pfam" id="PF00440">
    <property type="entry name" value="TetR_N"/>
    <property type="match status" value="1"/>
</dbReference>
<dbReference type="InterPro" id="IPR041347">
    <property type="entry name" value="MftR_C"/>
</dbReference>
<dbReference type="RefSeq" id="WP_218860882.1">
    <property type="nucleotide sequence ID" value="NZ_JACBZR010000001.1"/>
</dbReference>
<feature type="DNA-binding region" description="H-T-H motif" evidence="4">
    <location>
        <begin position="52"/>
        <end position="71"/>
    </location>
</feature>
<comment type="caution">
    <text evidence="7">The sequence shown here is derived from an EMBL/GenBank/DDBJ whole genome shotgun (WGS) entry which is preliminary data.</text>
</comment>
<evidence type="ECO:0000256" key="5">
    <source>
        <dbReference type="SAM" id="MobiDB-lite"/>
    </source>
</evidence>
<dbReference type="SUPFAM" id="SSF46689">
    <property type="entry name" value="Homeodomain-like"/>
    <property type="match status" value="1"/>
</dbReference>
<dbReference type="PANTHER" id="PTHR30055">
    <property type="entry name" value="HTH-TYPE TRANSCRIPTIONAL REGULATOR RUTR"/>
    <property type="match status" value="1"/>
</dbReference>
<dbReference type="InterPro" id="IPR001647">
    <property type="entry name" value="HTH_TetR"/>
</dbReference>
<evidence type="ECO:0000256" key="2">
    <source>
        <dbReference type="ARBA" id="ARBA00023125"/>
    </source>
</evidence>
<gene>
    <name evidence="7" type="ORF">BJ988_003026</name>
</gene>
<protein>
    <submittedName>
        <fullName evidence="7">AcrR family transcriptional regulator</fullName>
    </submittedName>
</protein>
<keyword evidence="8" id="KW-1185">Reference proteome</keyword>
<dbReference type="Proteomes" id="UP000564496">
    <property type="component" value="Unassembled WGS sequence"/>
</dbReference>
<dbReference type="PANTHER" id="PTHR30055:SF238">
    <property type="entry name" value="MYCOFACTOCIN BIOSYNTHESIS TRANSCRIPTIONAL REGULATOR MFTR-RELATED"/>
    <property type="match status" value="1"/>
</dbReference>
<accession>A0A7Z0IT20</accession>
<evidence type="ECO:0000259" key="6">
    <source>
        <dbReference type="PROSITE" id="PS50977"/>
    </source>
</evidence>
<evidence type="ECO:0000313" key="7">
    <source>
        <dbReference type="EMBL" id="NYI78378.1"/>
    </source>
</evidence>
<dbReference type="GO" id="GO:0003700">
    <property type="term" value="F:DNA-binding transcription factor activity"/>
    <property type="evidence" value="ECO:0007669"/>
    <property type="project" value="TreeGrafter"/>
</dbReference>
<feature type="domain" description="HTH tetR-type" evidence="6">
    <location>
        <begin position="29"/>
        <end position="89"/>
    </location>
</feature>
<dbReference type="InterPro" id="IPR009057">
    <property type="entry name" value="Homeodomain-like_sf"/>
</dbReference>
<dbReference type="Gene3D" id="1.10.357.10">
    <property type="entry name" value="Tetracycline Repressor, domain 2"/>
    <property type="match status" value="1"/>
</dbReference>
<dbReference type="EMBL" id="JACBZR010000001">
    <property type="protein sequence ID" value="NYI78378.1"/>
    <property type="molecule type" value="Genomic_DNA"/>
</dbReference>
<keyword evidence="1" id="KW-0805">Transcription regulation</keyword>
<feature type="region of interest" description="Disordered" evidence="5">
    <location>
        <begin position="1"/>
        <end position="28"/>
    </location>
</feature>
<dbReference type="GO" id="GO:0000976">
    <property type="term" value="F:transcription cis-regulatory region binding"/>
    <property type="evidence" value="ECO:0007669"/>
    <property type="project" value="TreeGrafter"/>
</dbReference>